<evidence type="ECO:0000313" key="8">
    <source>
        <dbReference type="Proteomes" id="UP000740557"/>
    </source>
</evidence>
<dbReference type="PANTHER" id="PTHR33317:SF4">
    <property type="entry name" value="POLYNUCLEOTIDYL TRANSFERASE, RIBONUCLEASE H-LIKE SUPERFAMILY PROTEIN"/>
    <property type="match status" value="1"/>
</dbReference>
<sequence length="159" mass="17761">MPEEIIKQHTRVSKTKEEVLIGLDYGSTNIGLALGKAGLSSPLGIVSGKNDLTAIKEISKYITENRVTKVVIGLPLDGFGKDTLQSKEVRKFAKLLRIYIKLPQEFVNENSTTQEALNSSFAMGISQKRRKTLDHISAAIILKNYYRNLEEQPKSKLKN</sequence>
<accession>A0A955ECQ8</accession>
<dbReference type="Pfam" id="PF03652">
    <property type="entry name" value="RuvX"/>
    <property type="match status" value="1"/>
</dbReference>
<dbReference type="NCBIfam" id="TIGR00250">
    <property type="entry name" value="RNAse_H_YqgF"/>
    <property type="match status" value="1"/>
</dbReference>
<comment type="function">
    <text evidence="5">Could be a nuclease involved in processing of the 5'-end of pre-16S rRNA.</text>
</comment>
<dbReference type="Gene3D" id="3.30.420.140">
    <property type="entry name" value="YqgF/RNase H-like domain"/>
    <property type="match status" value="1"/>
</dbReference>
<dbReference type="InterPro" id="IPR006641">
    <property type="entry name" value="YqgF/RNaseH-like_dom"/>
</dbReference>
<organism evidence="7 8">
    <name type="scientific">candidate division WWE3 bacterium</name>
    <dbReference type="NCBI Taxonomy" id="2053526"/>
    <lineage>
        <taxon>Bacteria</taxon>
        <taxon>Katanobacteria</taxon>
    </lineage>
</organism>
<comment type="caution">
    <text evidence="7">The sequence shown here is derived from an EMBL/GenBank/DDBJ whole genome shotgun (WGS) entry which is preliminary data.</text>
</comment>
<gene>
    <name evidence="7" type="primary">ruvX</name>
    <name evidence="7" type="ORF">KC980_01470</name>
</gene>
<comment type="similarity">
    <text evidence="5">Belongs to the YqgF HJR family.</text>
</comment>
<dbReference type="EMBL" id="JAGQNX010000042">
    <property type="protein sequence ID" value="MCA9308158.1"/>
    <property type="molecule type" value="Genomic_DNA"/>
</dbReference>
<dbReference type="SMART" id="SM00732">
    <property type="entry name" value="YqgFc"/>
    <property type="match status" value="1"/>
</dbReference>
<name>A0A955ECQ8_UNCKA</name>
<keyword evidence="3 5" id="KW-0540">Nuclease</keyword>
<dbReference type="CDD" id="cd16964">
    <property type="entry name" value="YqgF"/>
    <property type="match status" value="1"/>
</dbReference>
<evidence type="ECO:0000256" key="1">
    <source>
        <dbReference type="ARBA" id="ARBA00022490"/>
    </source>
</evidence>
<keyword evidence="2 5" id="KW-0690">Ribosome biogenesis</keyword>
<dbReference type="HAMAP" id="MF_00651">
    <property type="entry name" value="Nuclease_YqgF"/>
    <property type="match status" value="1"/>
</dbReference>
<dbReference type="GO" id="GO:0000967">
    <property type="term" value="P:rRNA 5'-end processing"/>
    <property type="evidence" value="ECO:0007669"/>
    <property type="project" value="UniProtKB-UniRule"/>
</dbReference>
<reference evidence="7" key="1">
    <citation type="submission" date="2020-04" db="EMBL/GenBank/DDBJ databases">
        <authorList>
            <person name="Zhang T."/>
        </authorList>
    </citation>
    <scope>NUCLEOTIDE SEQUENCE</scope>
    <source>
        <strain evidence="7">HKST-UBA79</strain>
    </source>
</reference>
<comment type="subcellular location">
    <subcellularLocation>
        <location evidence="5">Cytoplasm</location>
    </subcellularLocation>
</comment>
<dbReference type="GO" id="GO:0005829">
    <property type="term" value="C:cytosol"/>
    <property type="evidence" value="ECO:0007669"/>
    <property type="project" value="TreeGrafter"/>
</dbReference>
<dbReference type="EC" id="3.1.-.-" evidence="5"/>
<proteinExistence type="inferred from homology"/>
<reference evidence="7" key="2">
    <citation type="journal article" date="2021" name="Microbiome">
        <title>Successional dynamics and alternative stable states in a saline activated sludge microbial community over 9 years.</title>
        <authorList>
            <person name="Wang Y."/>
            <person name="Ye J."/>
            <person name="Ju F."/>
            <person name="Liu L."/>
            <person name="Boyd J.A."/>
            <person name="Deng Y."/>
            <person name="Parks D.H."/>
            <person name="Jiang X."/>
            <person name="Yin X."/>
            <person name="Woodcroft B.J."/>
            <person name="Tyson G.W."/>
            <person name="Hugenholtz P."/>
            <person name="Polz M.F."/>
            <person name="Zhang T."/>
        </authorList>
    </citation>
    <scope>NUCLEOTIDE SEQUENCE</scope>
    <source>
        <strain evidence="7">HKST-UBA79</strain>
    </source>
</reference>
<evidence type="ECO:0000256" key="2">
    <source>
        <dbReference type="ARBA" id="ARBA00022517"/>
    </source>
</evidence>
<dbReference type="InterPro" id="IPR037027">
    <property type="entry name" value="YqgF/RNaseH-like_dom_sf"/>
</dbReference>
<evidence type="ECO:0000259" key="6">
    <source>
        <dbReference type="SMART" id="SM00732"/>
    </source>
</evidence>
<protein>
    <recommendedName>
        <fullName evidence="5">Putative pre-16S rRNA nuclease</fullName>
        <ecNumber evidence="5">3.1.-.-</ecNumber>
    </recommendedName>
</protein>
<evidence type="ECO:0000256" key="4">
    <source>
        <dbReference type="ARBA" id="ARBA00022801"/>
    </source>
</evidence>
<dbReference type="GO" id="GO:0004518">
    <property type="term" value="F:nuclease activity"/>
    <property type="evidence" value="ECO:0007669"/>
    <property type="project" value="UniProtKB-KW"/>
</dbReference>
<keyword evidence="1 5" id="KW-0963">Cytoplasm</keyword>
<dbReference type="InterPro" id="IPR005227">
    <property type="entry name" value="YqgF"/>
</dbReference>
<dbReference type="SUPFAM" id="SSF53098">
    <property type="entry name" value="Ribonuclease H-like"/>
    <property type="match status" value="1"/>
</dbReference>
<dbReference type="AlphaFoldDB" id="A0A955ECQ8"/>
<evidence type="ECO:0000256" key="5">
    <source>
        <dbReference type="HAMAP-Rule" id="MF_00651"/>
    </source>
</evidence>
<dbReference type="GO" id="GO:0016788">
    <property type="term" value="F:hydrolase activity, acting on ester bonds"/>
    <property type="evidence" value="ECO:0007669"/>
    <property type="project" value="UniProtKB-UniRule"/>
</dbReference>
<evidence type="ECO:0000313" key="7">
    <source>
        <dbReference type="EMBL" id="MCA9308158.1"/>
    </source>
</evidence>
<feature type="domain" description="YqgF/RNase H-like" evidence="6">
    <location>
        <begin position="18"/>
        <end position="116"/>
    </location>
</feature>
<keyword evidence="4 5" id="KW-0378">Hydrolase</keyword>
<evidence type="ECO:0000256" key="3">
    <source>
        <dbReference type="ARBA" id="ARBA00022722"/>
    </source>
</evidence>
<dbReference type="Proteomes" id="UP000740557">
    <property type="component" value="Unassembled WGS sequence"/>
</dbReference>
<dbReference type="PANTHER" id="PTHR33317">
    <property type="entry name" value="POLYNUCLEOTIDYL TRANSFERASE, RIBONUCLEASE H-LIKE SUPERFAMILY PROTEIN"/>
    <property type="match status" value="1"/>
</dbReference>
<dbReference type="InterPro" id="IPR012337">
    <property type="entry name" value="RNaseH-like_sf"/>
</dbReference>